<evidence type="ECO:0000259" key="20">
    <source>
        <dbReference type="PROSITE" id="PS51383"/>
    </source>
</evidence>
<comment type="similarity">
    <text evidence="4 19">In the C-terminal section; belongs to the NnrD/CARKD family.</text>
</comment>
<feature type="binding site" evidence="18">
    <location>
        <position position="152"/>
    </location>
    <ligand>
        <name>(6S)-NADPHX</name>
        <dbReference type="ChEBI" id="CHEBI:64076"/>
    </ligand>
</feature>
<dbReference type="EMBL" id="JBEHZE010000001">
    <property type="protein sequence ID" value="MEX6631957.1"/>
    <property type="molecule type" value="Genomic_DNA"/>
</dbReference>
<keyword evidence="5 18" id="KW-0479">Metal-binding</keyword>
<accession>A0ABV3YZJ5</accession>
<comment type="caution">
    <text evidence="17">Lacks conserved residue(s) required for the propagation of feature annotation.</text>
</comment>
<evidence type="ECO:0000256" key="10">
    <source>
        <dbReference type="ARBA" id="ARBA00023027"/>
    </source>
</evidence>
<comment type="function">
    <text evidence="17">Catalyzes the dehydration of the S-form of NAD(P)HX at the expense of ADP, which is converted to AMP. Together with NAD(P)HX epimerase, which catalyzes the epimerization of the S- and R-forms, the enzyme allows the repair of both epimers of NAD(P)HX, a damaged form of NAD(P)H that is a result of enzymatic or heat-dependent hydration.</text>
</comment>
<dbReference type="PROSITE" id="PS51383">
    <property type="entry name" value="YJEF_C_3"/>
    <property type="match status" value="1"/>
</dbReference>
<organism evidence="22 23">
    <name type="scientific">Hyphococcus lacteus</name>
    <dbReference type="NCBI Taxonomy" id="3143536"/>
    <lineage>
        <taxon>Bacteria</taxon>
        <taxon>Pseudomonadati</taxon>
        <taxon>Pseudomonadota</taxon>
        <taxon>Alphaproteobacteria</taxon>
        <taxon>Parvularculales</taxon>
        <taxon>Parvularculaceae</taxon>
        <taxon>Hyphococcus</taxon>
    </lineage>
</organism>
<dbReference type="HAMAP" id="MF_01966">
    <property type="entry name" value="NADHX_epimerase"/>
    <property type="match status" value="1"/>
</dbReference>
<comment type="similarity">
    <text evidence="18">Belongs to the NnrE/AIBP family.</text>
</comment>
<evidence type="ECO:0000256" key="1">
    <source>
        <dbReference type="ARBA" id="ARBA00000013"/>
    </source>
</evidence>
<dbReference type="PIRSF" id="PIRSF017184">
    <property type="entry name" value="Nnr"/>
    <property type="match status" value="1"/>
</dbReference>
<gene>
    <name evidence="18" type="primary">nnrE</name>
    <name evidence="17" type="synonym">nnrD</name>
    <name evidence="22" type="ORF">ABFZ84_00200</name>
</gene>
<comment type="catalytic activity">
    <reaction evidence="15 17 19">
        <text>(6S)-NADHX + ADP = AMP + phosphate + NADH + H(+)</text>
        <dbReference type="Rhea" id="RHEA:32223"/>
        <dbReference type="ChEBI" id="CHEBI:15378"/>
        <dbReference type="ChEBI" id="CHEBI:43474"/>
        <dbReference type="ChEBI" id="CHEBI:57945"/>
        <dbReference type="ChEBI" id="CHEBI:64074"/>
        <dbReference type="ChEBI" id="CHEBI:456215"/>
        <dbReference type="ChEBI" id="CHEBI:456216"/>
        <dbReference type="EC" id="4.2.1.136"/>
    </reaction>
</comment>
<feature type="binding site" evidence="17">
    <location>
        <position position="438"/>
    </location>
    <ligand>
        <name>AMP</name>
        <dbReference type="ChEBI" id="CHEBI:456215"/>
    </ligand>
</feature>
<dbReference type="Pfam" id="PF01256">
    <property type="entry name" value="Carb_kinase"/>
    <property type="match status" value="1"/>
</dbReference>
<evidence type="ECO:0000256" key="8">
    <source>
        <dbReference type="ARBA" id="ARBA00022857"/>
    </source>
</evidence>
<keyword evidence="7 17" id="KW-0067">ATP-binding</keyword>
<feature type="binding site" evidence="17">
    <location>
        <begin position="409"/>
        <end position="413"/>
    </location>
    <ligand>
        <name>AMP</name>
        <dbReference type="ChEBI" id="CHEBI:456215"/>
    </ligand>
</feature>
<dbReference type="PANTHER" id="PTHR12592">
    <property type="entry name" value="ATP-DEPENDENT (S)-NAD(P)H-HYDRATE DEHYDRATASE FAMILY MEMBER"/>
    <property type="match status" value="1"/>
</dbReference>
<dbReference type="Proteomes" id="UP001560685">
    <property type="component" value="Unassembled WGS sequence"/>
</dbReference>
<feature type="binding site" evidence="18">
    <location>
        <begin position="58"/>
        <end position="62"/>
    </location>
    <ligand>
        <name>(6S)-NADPHX</name>
        <dbReference type="ChEBI" id="CHEBI:64076"/>
    </ligand>
</feature>
<dbReference type="InterPro" id="IPR004443">
    <property type="entry name" value="YjeF_N_dom"/>
</dbReference>
<dbReference type="SUPFAM" id="SSF64153">
    <property type="entry name" value="YjeF N-terminal domain-like"/>
    <property type="match status" value="1"/>
</dbReference>
<dbReference type="CDD" id="cd01171">
    <property type="entry name" value="YXKO-related"/>
    <property type="match status" value="1"/>
</dbReference>
<keyword evidence="12 17" id="KW-0456">Lyase</keyword>
<proteinExistence type="inferred from homology"/>
<comment type="catalytic activity">
    <reaction evidence="1 18 19">
        <text>(6R)-NADHX = (6S)-NADHX</text>
        <dbReference type="Rhea" id="RHEA:32215"/>
        <dbReference type="ChEBI" id="CHEBI:64074"/>
        <dbReference type="ChEBI" id="CHEBI:64075"/>
        <dbReference type="EC" id="5.1.99.6"/>
    </reaction>
</comment>
<comment type="caution">
    <text evidence="22">The sequence shown here is derived from an EMBL/GenBank/DDBJ whole genome shotgun (WGS) entry which is preliminary data.</text>
</comment>
<sequence>MNPFIILSANEMRAAEKLAIDGGIASAALMEKAGEGVAHHAMRFWSKRPTVVICGPGNNGGDGFVAARVMKSAGWPIRVALLGKRESLTGNAKLMADLFDGDVVPFEKAVLNNCGLIIDAIFGTGLSRATEGEIKSAIGAINDNPAPVLAIDLPSGLDADTGAVLGEGSGAVVHARRSVTFHAKKPGHLLFPGRALSGAVDVVDIGISDQITAATGAQTYTNHPGLWGGLLPQPHWGGHKYSRGSVMVVSGGPLNTGAARLAARGALRIGAGAVTMLTPAEAAPVHAAHLTAVMLRIANNDEDVAKAMAASEHMPMALVIGPAAGVGEGTRAKVMAGLKSKAAVILDADAITSFADQPQTLFSALRPTDVLTPHGGEFARLFPEAAKLDGKLEAARRASKEANAVVVLKGADTVIAAPDGRALINTNAPPTLATAGSGDVLAGFIAGLRAQGMDGFGAAAAGVWFHGAAGQTIGDGLIAEDLPDAVPAVMRILFQKDQPEKNQAAAPEAN</sequence>
<dbReference type="EC" id="5.1.99.6" evidence="19"/>
<feature type="binding site" evidence="18">
    <location>
        <begin position="123"/>
        <end position="129"/>
    </location>
    <ligand>
        <name>(6S)-NADPHX</name>
        <dbReference type="ChEBI" id="CHEBI:64076"/>
    </ligand>
</feature>
<dbReference type="PANTHER" id="PTHR12592:SF0">
    <property type="entry name" value="ATP-DEPENDENT (S)-NAD(P)H-HYDRATE DEHYDRATASE"/>
    <property type="match status" value="1"/>
</dbReference>
<feature type="binding site" evidence="18">
    <location>
        <position position="59"/>
    </location>
    <ligand>
        <name>K(+)</name>
        <dbReference type="ChEBI" id="CHEBI:29103"/>
    </ligand>
</feature>
<keyword evidence="9 18" id="KW-0630">Potassium</keyword>
<dbReference type="Gene3D" id="3.40.1190.20">
    <property type="match status" value="1"/>
</dbReference>
<dbReference type="EC" id="4.2.1.136" evidence="19"/>
<evidence type="ECO:0000256" key="14">
    <source>
        <dbReference type="ARBA" id="ARBA00025153"/>
    </source>
</evidence>
<evidence type="ECO:0000256" key="5">
    <source>
        <dbReference type="ARBA" id="ARBA00022723"/>
    </source>
</evidence>
<feature type="binding site" evidence="17">
    <location>
        <position position="439"/>
    </location>
    <ligand>
        <name>(6S)-NADPHX</name>
        <dbReference type="ChEBI" id="CHEBI:64076"/>
    </ligand>
</feature>
<evidence type="ECO:0000256" key="3">
    <source>
        <dbReference type="ARBA" id="ARBA00006001"/>
    </source>
</evidence>
<name>A0ABV3YZJ5_9PROT</name>
<comment type="function">
    <text evidence="18">Catalyzes the epimerization of the S- and R-forms of NAD(P)HX, a damaged form of NAD(P)H that is a result of enzymatic or heat-dependent hydration. This is a prerequisite for the S-specific NAD(P)H-hydrate dehydratase to allow the repair of both epimers of NAD(P)HX.</text>
</comment>
<evidence type="ECO:0000256" key="4">
    <source>
        <dbReference type="ARBA" id="ARBA00009524"/>
    </source>
</evidence>
<keyword evidence="6 17" id="KW-0547">Nucleotide-binding</keyword>
<comment type="similarity">
    <text evidence="3 19">In the N-terminal section; belongs to the NnrE/AIBP family.</text>
</comment>
<keyword evidence="23" id="KW-1185">Reference proteome</keyword>
<dbReference type="PROSITE" id="PS51385">
    <property type="entry name" value="YJEF_N"/>
    <property type="match status" value="1"/>
</dbReference>
<reference evidence="22 23" key="1">
    <citation type="submission" date="2024-05" db="EMBL/GenBank/DDBJ databases">
        <title>Three bacterial strains, DH-69, EH-24, and ECK-19 isolated from coastal sediments.</title>
        <authorList>
            <person name="Ye Y.-Q."/>
            <person name="Du Z.-J."/>
        </authorList>
    </citation>
    <scope>NUCLEOTIDE SEQUENCE [LARGE SCALE GENOMIC DNA]</scope>
    <source>
        <strain evidence="22 23">ECK-19</strain>
    </source>
</reference>
<dbReference type="Pfam" id="PF03853">
    <property type="entry name" value="YjeF_N"/>
    <property type="match status" value="1"/>
</dbReference>
<comment type="cofactor">
    <cofactor evidence="18 19">
        <name>K(+)</name>
        <dbReference type="ChEBI" id="CHEBI:29103"/>
    </cofactor>
    <text evidence="18 19">Binds 1 potassium ion per subunit.</text>
</comment>
<evidence type="ECO:0000259" key="21">
    <source>
        <dbReference type="PROSITE" id="PS51385"/>
    </source>
</evidence>
<comment type="similarity">
    <text evidence="17">Belongs to the NnrD/CARKD family.</text>
</comment>
<protein>
    <recommendedName>
        <fullName evidence="19">Bifunctional NAD(P)H-hydrate repair enzyme</fullName>
    </recommendedName>
    <alternativeName>
        <fullName evidence="19">Nicotinamide nucleotide repair protein</fullName>
    </alternativeName>
    <domain>
        <recommendedName>
            <fullName evidence="19">ADP-dependent (S)-NAD(P)H-hydrate dehydratase</fullName>
            <ecNumber evidence="19">4.2.1.136</ecNumber>
        </recommendedName>
        <alternativeName>
            <fullName evidence="19">ADP-dependent NAD(P)HX dehydratase</fullName>
        </alternativeName>
    </domain>
    <domain>
        <recommendedName>
            <fullName evidence="19">NAD(P)H-hydrate epimerase</fullName>
            <ecNumber evidence="19">5.1.99.6</ecNumber>
        </recommendedName>
    </domain>
</protein>
<dbReference type="SUPFAM" id="SSF53613">
    <property type="entry name" value="Ribokinase-like"/>
    <property type="match status" value="1"/>
</dbReference>
<dbReference type="RefSeq" id="WP_369311569.1">
    <property type="nucleotide sequence ID" value="NZ_JBEHZE010000001.1"/>
</dbReference>
<dbReference type="InterPro" id="IPR029056">
    <property type="entry name" value="Ribokinase-like"/>
</dbReference>
<comment type="subunit">
    <text evidence="17">Homotetramer.</text>
</comment>
<dbReference type="InterPro" id="IPR036652">
    <property type="entry name" value="YjeF_N_dom_sf"/>
</dbReference>
<evidence type="ECO:0000256" key="7">
    <source>
        <dbReference type="ARBA" id="ARBA00022840"/>
    </source>
</evidence>
<evidence type="ECO:0000256" key="16">
    <source>
        <dbReference type="ARBA" id="ARBA00049209"/>
    </source>
</evidence>
<evidence type="ECO:0000256" key="12">
    <source>
        <dbReference type="ARBA" id="ARBA00023239"/>
    </source>
</evidence>
<evidence type="ECO:0000256" key="6">
    <source>
        <dbReference type="ARBA" id="ARBA00022741"/>
    </source>
</evidence>
<evidence type="ECO:0000313" key="22">
    <source>
        <dbReference type="EMBL" id="MEX6631957.1"/>
    </source>
</evidence>
<evidence type="ECO:0000256" key="2">
    <source>
        <dbReference type="ARBA" id="ARBA00000909"/>
    </source>
</evidence>
<comment type="function">
    <text evidence="14 19">Bifunctional enzyme that catalyzes the epimerization of the S- and R-forms of NAD(P)HX and the dehydration of the S-form of NAD(P)HX at the expense of ADP, which is converted to AMP. This allows the repair of both epimers of NAD(P)HX, a damaged form of NAD(P)H that is a result of enzymatic or heat-dependent hydration.</text>
</comment>
<dbReference type="PROSITE" id="PS01050">
    <property type="entry name" value="YJEF_C_2"/>
    <property type="match status" value="1"/>
</dbReference>
<dbReference type="NCBIfam" id="TIGR00197">
    <property type="entry name" value="yjeF_nterm"/>
    <property type="match status" value="1"/>
</dbReference>
<evidence type="ECO:0000256" key="9">
    <source>
        <dbReference type="ARBA" id="ARBA00022958"/>
    </source>
</evidence>
<evidence type="ECO:0000256" key="18">
    <source>
        <dbReference type="HAMAP-Rule" id="MF_01966"/>
    </source>
</evidence>
<keyword evidence="10 17" id="KW-0520">NAD</keyword>
<dbReference type="NCBIfam" id="TIGR00196">
    <property type="entry name" value="yjeF_cterm"/>
    <property type="match status" value="1"/>
</dbReference>
<comment type="catalytic activity">
    <reaction evidence="16 17 19">
        <text>(6S)-NADPHX + ADP = AMP + phosphate + NADPH + H(+)</text>
        <dbReference type="Rhea" id="RHEA:32235"/>
        <dbReference type="ChEBI" id="CHEBI:15378"/>
        <dbReference type="ChEBI" id="CHEBI:43474"/>
        <dbReference type="ChEBI" id="CHEBI:57783"/>
        <dbReference type="ChEBI" id="CHEBI:64076"/>
        <dbReference type="ChEBI" id="CHEBI:456215"/>
        <dbReference type="ChEBI" id="CHEBI:456216"/>
        <dbReference type="EC" id="4.2.1.136"/>
    </reaction>
</comment>
<keyword evidence="8 17" id="KW-0521">NADP</keyword>
<evidence type="ECO:0000256" key="17">
    <source>
        <dbReference type="HAMAP-Rule" id="MF_01965"/>
    </source>
</evidence>
<feature type="binding site" evidence="18">
    <location>
        <position position="155"/>
    </location>
    <ligand>
        <name>K(+)</name>
        <dbReference type="ChEBI" id="CHEBI:29103"/>
    </ligand>
</feature>
<feature type="domain" description="YjeF C-terminal" evidence="20">
    <location>
        <begin position="223"/>
        <end position="493"/>
    </location>
</feature>
<dbReference type="Gene3D" id="3.40.50.10260">
    <property type="entry name" value="YjeF N-terminal domain"/>
    <property type="match status" value="1"/>
</dbReference>
<dbReference type="InterPro" id="IPR017953">
    <property type="entry name" value="Carbohydrate_kinase_pred_CS"/>
</dbReference>
<evidence type="ECO:0000313" key="23">
    <source>
        <dbReference type="Proteomes" id="UP001560685"/>
    </source>
</evidence>
<dbReference type="HAMAP" id="MF_01965">
    <property type="entry name" value="NADHX_dehydratase"/>
    <property type="match status" value="1"/>
</dbReference>
<feature type="binding site" evidence="17">
    <location>
        <position position="258"/>
    </location>
    <ligand>
        <name>(6S)-NADPHX</name>
        <dbReference type="ChEBI" id="CHEBI:64076"/>
    </ligand>
</feature>
<keyword evidence="11 18" id="KW-0413">Isomerase</keyword>
<dbReference type="InterPro" id="IPR030677">
    <property type="entry name" value="Nnr"/>
</dbReference>
<evidence type="ECO:0000256" key="15">
    <source>
        <dbReference type="ARBA" id="ARBA00048238"/>
    </source>
</evidence>
<feature type="binding site" evidence="17">
    <location>
        <position position="374"/>
    </location>
    <ligand>
        <name>(6S)-NADPHX</name>
        <dbReference type="ChEBI" id="CHEBI:64076"/>
    </ligand>
</feature>
<comment type="catalytic activity">
    <reaction evidence="2 18 19">
        <text>(6R)-NADPHX = (6S)-NADPHX</text>
        <dbReference type="Rhea" id="RHEA:32227"/>
        <dbReference type="ChEBI" id="CHEBI:64076"/>
        <dbReference type="ChEBI" id="CHEBI:64077"/>
        <dbReference type="EC" id="5.1.99.6"/>
    </reaction>
</comment>
<feature type="binding site" evidence="18">
    <location>
        <position position="119"/>
    </location>
    <ligand>
        <name>K(+)</name>
        <dbReference type="ChEBI" id="CHEBI:29103"/>
    </ligand>
</feature>
<evidence type="ECO:0000256" key="13">
    <source>
        <dbReference type="ARBA" id="ARBA00023268"/>
    </source>
</evidence>
<evidence type="ECO:0000256" key="19">
    <source>
        <dbReference type="PIRNR" id="PIRNR017184"/>
    </source>
</evidence>
<dbReference type="InterPro" id="IPR000631">
    <property type="entry name" value="CARKD"/>
</dbReference>
<comment type="cofactor">
    <cofactor evidence="17">
        <name>Mg(2+)</name>
        <dbReference type="ChEBI" id="CHEBI:18420"/>
    </cofactor>
</comment>
<evidence type="ECO:0000256" key="11">
    <source>
        <dbReference type="ARBA" id="ARBA00023235"/>
    </source>
</evidence>
<feature type="domain" description="YjeF N-terminal" evidence="21">
    <location>
        <begin position="12"/>
        <end position="213"/>
    </location>
</feature>
<keyword evidence="13" id="KW-0511">Multifunctional enzyme</keyword>